<dbReference type="GO" id="GO:0030420">
    <property type="term" value="P:establishment of competence for transformation"/>
    <property type="evidence" value="ECO:0007669"/>
    <property type="project" value="InterPro"/>
</dbReference>
<keyword evidence="2" id="KW-1185">Reference proteome</keyword>
<gene>
    <name evidence="1" type="ORF">SAMN04488134_11151</name>
</gene>
<organism evidence="1 2">
    <name type="scientific">Amphibacillus marinus</name>
    <dbReference type="NCBI Taxonomy" id="872970"/>
    <lineage>
        <taxon>Bacteria</taxon>
        <taxon>Bacillati</taxon>
        <taxon>Bacillota</taxon>
        <taxon>Bacilli</taxon>
        <taxon>Bacillales</taxon>
        <taxon>Bacillaceae</taxon>
        <taxon>Amphibacillus</taxon>
    </lineage>
</organism>
<dbReference type="InterPro" id="IPR010461">
    <property type="entry name" value="ComK"/>
</dbReference>
<dbReference type="RefSeq" id="WP_091499436.1">
    <property type="nucleotide sequence ID" value="NZ_FODJ01000011.1"/>
</dbReference>
<evidence type="ECO:0000313" key="1">
    <source>
        <dbReference type="EMBL" id="SEO70304.1"/>
    </source>
</evidence>
<name>A0A1H8RVU7_9BACI</name>
<reference evidence="1 2" key="1">
    <citation type="submission" date="2016-10" db="EMBL/GenBank/DDBJ databases">
        <authorList>
            <person name="de Groot N.N."/>
        </authorList>
    </citation>
    <scope>NUCLEOTIDE SEQUENCE [LARGE SCALE GENOMIC DNA]</scope>
    <source>
        <strain evidence="1 2">CGMCC 1.10434</strain>
    </source>
</reference>
<evidence type="ECO:0000313" key="2">
    <source>
        <dbReference type="Proteomes" id="UP000199300"/>
    </source>
</evidence>
<dbReference type="Proteomes" id="UP000199300">
    <property type="component" value="Unassembled WGS sequence"/>
</dbReference>
<accession>A0A1H8RVU7</accession>
<dbReference type="EMBL" id="FODJ01000011">
    <property type="protein sequence ID" value="SEO70304.1"/>
    <property type="molecule type" value="Genomic_DNA"/>
</dbReference>
<dbReference type="OrthoDB" id="2417337at2"/>
<dbReference type="AlphaFoldDB" id="A0A1H8RVU7"/>
<protein>
    <submittedName>
        <fullName evidence="1">Competence protein ComK</fullName>
    </submittedName>
</protein>
<sequence>MVTNVISTYQLSHSTMGITAVNVEGKWYSEIIEENVEEEMIISQPPNKLISQACKMYGEEIISRFDGAKLLCDFSNKAPIAISSAHNIYFFPTESPSRINCSWFSHTHIRSITKADYNNSTLTFRDGKQRVVPFSYGIMHNQVNRTAQYRFILSEQLKHNQQKGVLQMILKAMDLSKYD</sequence>
<dbReference type="STRING" id="872970.SAMN04488134_11151"/>
<proteinExistence type="predicted"/>
<dbReference type="Pfam" id="PF06338">
    <property type="entry name" value="ComK"/>
    <property type="match status" value="1"/>
</dbReference>